<keyword evidence="2 5" id="KW-0812">Transmembrane</keyword>
<feature type="transmembrane region" description="Helical" evidence="5">
    <location>
        <begin position="134"/>
        <end position="160"/>
    </location>
</feature>
<evidence type="ECO:0000256" key="1">
    <source>
        <dbReference type="ARBA" id="ARBA00004141"/>
    </source>
</evidence>
<accession>A0A8H4B1B3</accession>
<proteinExistence type="predicted"/>
<keyword evidence="3 5" id="KW-1133">Transmembrane helix</keyword>
<evidence type="ECO:0000313" key="6">
    <source>
        <dbReference type="EMBL" id="KAF0552137.1"/>
    </source>
</evidence>
<dbReference type="InterPro" id="IPR044878">
    <property type="entry name" value="UbiA_sf"/>
</dbReference>
<dbReference type="PANTHER" id="PTHR42723:SF1">
    <property type="entry name" value="CHLOROPHYLL SYNTHASE, CHLOROPLASTIC"/>
    <property type="match status" value="1"/>
</dbReference>
<dbReference type="Pfam" id="PF01040">
    <property type="entry name" value="UbiA"/>
    <property type="match status" value="1"/>
</dbReference>
<dbReference type="Proteomes" id="UP000439903">
    <property type="component" value="Unassembled WGS sequence"/>
</dbReference>
<sequence>MKVLIHKAHEFNFNKKIIIKDLSLLRVIRHEILIMYNVSISDWMTAIIPPIFMAIGALYMRTFSSIATYDGEFLEIILHIIFPDLFCIIIYFTHSLMFFNWFSQISSVEEDRINKPFRPIPSGLITIRDAKHRLVAISFIFPVTAYMIGGLPLLFLCFMWQAWVIFNEVLKLGKNAFYKNFFSAFGTWIQLVGSYYIIIGTNLKIFELLNSELNIFKLGICFFVMTTAQVQDLRDQKGDKFVGRKTLPLLIGDNICRWFTILMLIISLLVIRYISNNFLQLIVEKNFEANINNGFVPYEFGIIEFILVALNVSSCIRLFIYRQPKQDNITYQRWYGGFYCMLFLYYGMRINEHIKLE</sequence>
<reference evidence="6 7" key="1">
    <citation type="journal article" date="2019" name="Environ. Microbiol.">
        <title>At the nexus of three kingdoms: the genome of the mycorrhizal fungus Gigaspora margarita provides insights into plant, endobacterial and fungal interactions.</title>
        <authorList>
            <person name="Venice F."/>
            <person name="Ghignone S."/>
            <person name="Salvioli di Fossalunga A."/>
            <person name="Amselem J."/>
            <person name="Novero M."/>
            <person name="Xianan X."/>
            <person name="Sedzielewska Toro K."/>
            <person name="Morin E."/>
            <person name="Lipzen A."/>
            <person name="Grigoriev I.V."/>
            <person name="Henrissat B."/>
            <person name="Martin F.M."/>
            <person name="Bonfante P."/>
        </authorList>
    </citation>
    <scope>NUCLEOTIDE SEQUENCE [LARGE SCALE GENOMIC DNA]</scope>
    <source>
        <strain evidence="6 7">BEG34</strain>
    </source>
</reference>
<evidence type="ECO:0000256" key="2">
    <source>
        <dbReference type="ARBA" id="ARBA00022692"/>
    </source>
</evidence>
<keyword evidence="7" id="KW-1185">Reference proteome</keyword>
<keyword evidence="4 5" id="KW-0472">Membrane</keyword>
<dbReference type="PANTHER" id="PTHR42723">
    <property type="entry name" value="CHLOROPHYLL SYNTHASE"/>
    <property type="match status" value="1"/>
</dbReference>
<dbReference type="Gene3D" id="1.10.357.140">
    <property type="entry name" value="UbiA prenyltransferase"/>
    <property type="match status" value="1"/>
</dbReference>
<feature type="transmembrane region" description="Helical" evidence="5">
    <location>
        <begin position="73"/>
        <end position="93"/>
    </location>
</feature>
<comment type="subcellular location">
    <subcellularLocation>
        <location evidence="1">Membrane</location>
        <topology evidence="1">Multi-pass membrane protein</topology>
    </subcellularLocation>
</comment>
<feature type="transmembrane region" description="Helical" evidence="5">
    <location>
        <begin position="255"/>
        <end position="275"/>
    </location>
</feature>
<dbReference type="EMBL" id="WTPW01000071">
    <property type="protein sequence ID" value="KAF0552137.1"/>
    <property type="molecule type" value="Genomic_DNA"/>
</dbReference>
<evidence type="ECO:0000256" key="3">
    <source>
        <dbReference type="ARBA" id="ARBA00022989"/>
    </source>
</evidence>
<feature type="transmembrane region" description="Helical" evidence="5">
    <location>
        <begin position="332"/>
        <end position="348"/>
    </location>
</feature>
<dbReference type="AlphaFoldDB" id="A0A8H4B1B3"/>
<name>A0A8H4B1B3_GIGMA</name>
<dbReference type="GO" id="GO:0016765">
    <property type="term" value="F:transferase activity, transferring alkyl or aryl (other than methyl) groups"/>
    <property type="evidence" value="ECO:0007669"/>
    <property type="project" value="InterPro"/>
</dbReference>
<feature type="transmembrane region" description="Helical" evidence="5">
    <location>
        <begin position="295"/>
        <end position="320"/>
    </location>
</feature>
<comment type="caution">
    <text evidence="6">The sequence shown here is derived from an EMBL/GenBank/DDBJ whole genome shotgun (WGS) entry which is preliminary data.</text>
</comment>
<evidence type="ECO:0000256" key="4">
    <source>
        <dbReference type="ARBA" id="ARBA00023136"/>
    </source>
</evidence>
<organism evidence="6 7">
    <name type="scientific">Gigaspora margarita</name>
    <dbReference type="NCBI Taxonomy" id="4874"/>
    <lineage>
        <taxon>Eukaryota</taxon>
        <taxon>Fungi</taxon>
        <taxon>Fungi incertae sedis</taxon>
        <taxon>Mucoromycota</taxon>
        <taxon>Glomeromycotina</taxon>
        <taxon>Glomeromycetes</taxon>
        <taxon>Diversisporales</taxon>
        <taxon>Gigasporaceae</taxon>
        <taxon>Gigaspora</taxon>
    </lineage>
</organism>
<evidence type="ECO:0000256" key="5">
    <source>
        <dbReference type="SAM" id="Phobius"/>
    </source>
</evidence>
<feature type="transmembrane region" description="Helical" evidence="5">
    <location>
        <begin position="181"/>
        <end position="203"/>
    </location>
</feature>
<dbReference type="GO" id="GO:0016020">
    <property type="term" value="C:membrane"/>
    <property type="evidence" value="ECO:0007669"/>
    <property type="project" value="UniProtKB-SubCell"/>
</dbReference>
<keyword evidence="6" id="KW-0808">Transferase</keyword>
<gene>
    <name evidence="6" type="ORF">F8M41_022563</name>
</gene>
<evidence type="ECO:0000313" key="7">
    <source>
        <dbReference type="Proteomes" id="UP000439903"/>
    </source>
</evidence>
<dbReference type="InterPro" id="IPR050475">
    <property type="entry name" value="Prenyltransferase_related"/>
</dbReference>
<protein>
    <submittedName>
        <fullName evidence="6">UbiA prenyltransferase</fullName>
    </submittedName>
</protein>
<dbReference type="OrthoDB" id="1393842at2759"/>
<dbReference type="InterPro" id="IPR000537">
    <property type="entry name" value="UbiA_prenyltransferase"/>
</dbReference>
<feature type="transmembrane region" description="Helical" evidence="5">
    <location>
        <begin position="43"/>
        <end position="61"/>
    </location>
</feature>